<keyword evidence="2" id="KW-1185">Reference proteome</keyword>
<evidence type="ECO:0000313" key="2">
    <source>
        <dbReference type="Proteomes" id="UP000324222"/>
    </source>
</evidence>
<proteinExistence type="predicted"/>
<accession>A0A5B7GWS6</accession>
<name>A0A5B7GWS6_PORTR</name>
<organism evidence="1 2">
    <name type="scientific">Portunus trituberculatus</name>
    <name type="common">Swimming crab</name>
    <name type="synonym">Neptunus trituberculatus</name>
    <dbReference type="NCBI Taxonomy" id="210409"/>
    <lineage>
        <taxon>Eukaryota</taxon>
        <taxon>Metazoa</taxon>
        <taxon>Ecdysozoa</taxon>
        <taxon>Arthropoda</taxon>
        <taxon>Crustacea</taxon>
        <taxon>Multicrustacea</taxon>
        <taxon>Malacostraca</taxon>
        <taxon>Eumalacostraca</taxon>
        <taxon>Eucarida</taxon>
        <taxon>Decapoda</taxon>
        <taxon>Pleocyemata</taxon>
        <taxon>Brachyura</taxon>
        <taxon>Eubrachyura</taxon>
        <taxon>Portunoidea</taxon>
        <taxon>Portunidae</taxon>
        <taxon>Portuninae</taxon>
        <taxon>Portunus</taxon>
    </lineage>
</organism>
<dbReference type="Proteomes" id="UP000324222">
    <property type="component" value="Unassembled WGS sequence"/>
</dbReference>
<sequence>MNGSVSVIGEGHNGFIYCFANLRLPCCAVSPGRTLTARPFRPTRLRTHLARARVWVEAWWALYTLVRSLHVHTRVQQHAPGHVHHTRFF</sequence>
<gene>
    <name evidence="1" type="ORF">E2C01_055742</name>
</gene>
<dbReference type="AlphaFoldDB" id="A0A5B7GWS6"/>
<dbReference type="EMBL" id="VSRR010018763">
    <property type="protein sequence ID" value="MPC61667.1"/>
    <property type="molecule type" value="Genomic_DNA"/>
</dbReference>
<comment type="caution">
    <text evidence="1">The sequence shown here is derived from an EMBL/GenBank/DDBJ whole genome shotgun (WGS) entry which is preliminary data.</text>
</comment>
<evidence type="ECO:0000313" key="1">
    <source>
        <dbReference type="EMBL" id="MPC61667.1"/>
    </source>
</evidence>
<reference evidence="1 2" key="1">
    <citation type="submission" date="2019-05" db="EMBL/GenBank/DDBJ databases">
        <title>Another draft genome of Portunus trituberculatus and its Hox gene families provides insights of decapod evolution.</title>
        <authorList>
            <person name="Jeong J.-H."/>
            <person name="Song I."/>
            <person name="Kim S."/>
            <person name="Choi T."/>
            <person name="Kim D."/>
            <person name="Ryu S."/>
            <person name="Kim W."/>
        </authorList>
    </citation>
    <scope>NUCLEOTIDE SEQUENCE [LARGE SCALE GENOMIC DNA]</scope>
    <source>
        <tissue evidence="1">Muscle</tissue>
    </source>
</reference>
<protein>
    <submittedName>
        <fullName evidence="1">Uncharacterized protein</fullName>
    </submittedName>
</protein>